<proteinExistence type="predicted"/>
<protein>
    <submittedName>
        <fullName evidence="1">Uncharacterized protein</fullName>
    </submittedName>
</protein>
<dbReference type="GeneID" id="26517400"/>
<keyword evidence="2" id="KW-1185">Reference proteome</keyword>
<accession>A0A0K0N6W7</accession>
<reference evidence="1 2" key="1">
    <citation type="journal article" date="2015" name="PLoS ONE">
        <title>Lysis to Kill: Evaluation of the Lytic Abilities, and Genomics of Nine Bacteriophages Infective for Gordonia spp. and Their Potential Use in Activated Sludge Foam Biocontrol.</title>
        <authorList>
            <person name="Dyson Z.A."/>
            <person name="Tucci J."/>
            <person name="Seviour R.J."/>
            <person name="Petrovski S."/>
        </authorList>
    </citation>
    <scope>NUCLEOTIDE SEQUENCE [LARGE SCALE GENOMIC DNA]</scope>
</reference>
<sequence>MTQKIVLQLEITGAEIELADYNQDEFVEDAREAVLVDLDVYREGSVTLEELAHGYGGELKVKLVSVTEEETTKEKNE</sequence>
<evidence type="ECO:0000313" key="1">
    <source>
        <dbReference type="EMBL" id="AKJ72477.1"/>
    </source>
</evidence>
<organism evidence="1 2">
    <name type="scientific">Gordonia phage GMA7</name>
    <dbReference type="NCBI Taxonomy" id="1647286"/>
    <lineage>
        <taxon>Viruses</taxon>
        <taxon>Duplodnaviria</taxon>
        <taxon>Heunggongvirae</taxon>
        <taxon>Uroviricota</taxon>
        <taxon>Caudoviricetes</taxon>
        <taxon>Getseptimavirus</taxon>
        <taxon>Getseptimavirus GMA7</taxon>
    </lineage>
</organism>
<dbReference type="Proteomes" id="UP000202743">
    <property type="component" value="Segment"/>
</dbReference>
<name>A0A0K0N6W7_9CAUD</name>
<dbReference type="RefSeq" id="YP_009189177.1">
    <property type="nucleotide sequence ID" value="NC_028673.1"/>
</dbReference>
<dbReference type="KEGG" id="vg:26517400"/>
<evidence type="ECO:0000313" key="2">
    <source>
        <dbReference type="Proteomes" id="UP000202743"/>
    </source>
</evidence>
<gene>
    <name evidence="1" type="ORF">GMA7_40</name>
</gene>
<dbReference type="EMBL" id="KR063278">
    <property type="protein sequence ID" value="AKJ72477.1"/>
    <property type="molecule type" value="Genomic_DNA"/>
</dbReference>